<dbReference type="InterPro" id="IPR001173">
    <property type="entry name" value="Glyco_trans_2-like"/>
</dbReference>
<evidence type="ECO:0000313" key="2">
    <source>
        <dbReference type="EMBL" id="TXE10383.1"/>
    </source>
</evidence>
<dbReference type="AlphaFoldDB" id="A0A5C7AS43"/>
<name>A0A5C7AS43_9FLAO</name>
<dbReference type="SUPFAM" id="SSF53448">
    <property type="entry name" value="Nucleotide-diphospho-sugar transferases"/>
    <property type="match status" value="1"/>
</dbReference>
<evidence type="ECO:0000259" key="1">
    <source>
        <dbReference type="Pfam" id="PF00535"/>
    </source>
</evidence>
<dbReference type="InterPro" id="IPR029044">
    <property type="entry name" value="Nucleotide-diphossugar_trans"/>
</dbReference>
<accession>A0A5C7AS43</accession>
<dbReference type="Pfam" id="PF00535">
    <property type="entry name" value="Glycos_transf_2"/>
    <property type="match status" value="1"/>
</dbReference>
<dbReference type="PANTHER" id="PTHR43179">
    <property type="entry name" value="RHAMNOSYLTRANSFERASE WBBL"/>
    <property type="match status" value="1"/>
</dbReference>
<dbReference type="Proteomes" id="UP000321734">
    <property type="component" value="Unassembled WGS sequence"/>
</dbReference>
<dbReference type="PANTHER" id="PTHR43179:SF7">
    <property type="entry name" value="RHAMNOSYLTRANSFERASE WBBL"/>
    <property type="match status" value="1"/>
</dbReference>
<dbReference type="EMBL" id="VORX01000001">
    <property type="protein sequence ID" value="TXE10383.1"/>
    <property type="molecule type" value="Genomic_DNA"/>
</dbReference>
<reference evidence="2 3" key="1">
    <citation type="submission" date="2019-08" db="EMBL/GenBank/DDBJ databases">
        <title>Genome sequence of Gelidibacter salicanalis IC162T.</title>
        <authorList>
            <person name="Bowman J.P."/>
        </authorList>
    </citation>
    <scope>NUCLEOTIDE SEQUENCE [LARGE SCALE GENOMIC DNA]</scope>
    <source>
        <strain evidence="2 3">IC162</strain>
    </source>
</reference>
<dbReference type="Gene3D" id="3.90.550.10">
    <property type="entry name" value="Spore Coat Polysaccharide Biosynthesis Protein SpsA, Chain A"/>
    <property type="match status" value="1"/>
</dbReference>
<gene>
    <name evidence="2" type="ORF">ES711_00275</name>
</gene>
<keyword evidence="2" id="KW-0808">Transferase</keyword>
<sequence>MKLSVVILNYNVRYFLEICLRSVEAALSDIDAEIILVDNHSSDDSCDMVSQLFPHVILIKNEQNLGFSKGNAIGVAVAKGVYVCILNPDTVVGEDTFKTCLNYADGIPDLGILGCQLVDGRGQFLPESKRNIPRPKIAIKKVLGLSNGYYANHLKPSEGGPVSVLVGAFLLLKKQVYDNVGGFDEDYFMYGEDIDLSYRILKAGYHNHYYGQISCIHFKGESTIKDKTYARHFYGAMQLFYHKHFKSNLCFDTLVRMGVWMSSALGKTSKQSPSPIKEYLLVSNNPEFGAQLPFNYKSINSNTAVTKGSQVIFDANTLSFKEIIESMVALSSQDSVSFRILSADAQFIIGSDSSQQRGEVLLLK</sequence>
<dbReference type="GO" id="GO:0016740">
    <property type="term" value="F:transferase activity"/>
    <property type="evidence" value="ECO:0007669"/>
    <property type="project" value="UniProtKB-KW"/>
</dbReference>
<keyword evidence="3" id="KW-1185">Reference proteome</keyword>
<dbReference type="CDD" id="cd04186">
    <property type="entry name" value="GT_2_like_c"/>
    <property type="match status" value="1"/>
</dbReference>
<feature type="domain" description="Glycosyltransferase 2-like" evidence="1">
    <location>
        <begin position="4"/>
        <end position="178"/>
    </location>
</feature>
<dbReference type="OrthoDB" id="9771846at2"/>
<proteinExistence type="predicted"/>
<comment type="caution">
    <text evidence="2">The sequence shown here is derived from an EMBL/GenBank/DDBJ whole genome shotgun (WGS) entry which is preliminary data.</text>
</comment>
<evidence type="ECO:0000313" key="3">
    <source>
        <dbReference type="Proteomes" id="UP000321734"/>
    </source>
</evidence>
<dbReference type="RefSeq" id="WP_146888293.1">
    <property type="nucleotide sequence ID" value="NZ_VORX01000001.1"/>
</dbReference>
<protein>
    <submittedName>
        <fullName evidence="2">Glycosyltransferase family 2 protein</fullName>
    </submittedName>
</protein>
<organism evidence="2 3">
    <name type="scientific">Gelidibacter salicanalis</name>
    <dbReference type="NCBI Taxonomy" id="291193"/>
    <lineage>
        <taxon>Bacteria</taxon>
        <taxon>Pseudomonadati</taxon>
        <taxon>Bacteroidota</taxon>
        <taxon>Flavobacteriia</taxon>
        <taxon>Flavobacteriales</taxon>
        <taxon>Flavobacteriaceae</taxon>
        <taxon>Gelidibacter</taxon>
    </lineage>
</organism>